<reference evidence="2 3" key="1">
    <citation type="submission" date="2024-05" db="EMBL/GenBank/DDBJ databases">
        <authorList>
            <person name="Wallberg A."/>
        </authorList>
    </citation>
    <scope>NUCLEOTIDE SEQUENCE [LARGE SCALE GENOMIC DNA]</scope>
</reference>
<evidence type="ECO:0000313" key="3">
    <source>
        <dbReference type="Proteomes" id="UP001497623"/>
    </source>
</evidence>
<dbReference type="AlphaFoldDB" id="A0AAV2RE86"/>
<dbReference type="EMBL" id="CAXKWB010021772">
    <property type="protein sequence ID" value="CAL4123564.1"/>
    <property type="molecule type" value="Genomic_DNA"/>
</dbReference>
<gene>
    <name evidence="2" type="ORF">MNOR_LOCUS24077</name>
</gene>
<accession>A0AAV2RE86</accession>
<protein>
    <submittedName>
        <fullName evidence="2">Uncharacterized protein</fullName>
    </submittedName>
</protein>
<evidence type="ECO:0000313" key="2">
    <source>
        <dbReference type="EMBL" id="CAL4123564.1"/>
    </source>
</evidence>
<organism evidence="2 3">
    <name type="scientific">Meganyctiphanes norvegica</name>
    <name type="common">Northern krill</name>
    <name type="synonym">Thysanopoda norvegica</name>
    <dbReference type="NCBI Taxonomy" id="48144"/>
    <lineage>
        <taxon>Eukaryota</taxon>
        <taxon>Metazoa</taxon>
        <taxon>Ecdysozoa</taxon>
        <taxon>Arthropoda</taxon>
        <taxon>Crustacea</taxon>
        <taxon>Multicrustacea</taxon>
        <taxon>Malacostraca</taxon>
        <taxon>Eumalacostraca</taxon>
        <taxon>Eucarida</taxon>
        <taxon>Euphausiacea</taxon>
        <taxon>Euphausiidae</taxon>
        <taxon>Meganyctiphanes</taxon>
    </lineage>
</organism>
<sequence>MDHSWIILFLAVICLAKLMSADVMTEQSNPNEFVFNAKQSIQMKGCGGDQVENVQPTSTVVPTPSCEQELDATIQDFESEIAKLNRQWYDFLIAMNGKNITQEFYNLTIAYMSELSQFNKDLPSWFAAVETLACSDQITAINAKIDEVINFKNDMPDISTTRQISIASSSSTGPLITKVTVQPGATTPKPQEVTIITTPQQKTIGFGEFSFNCDSFTYELQDGDQE</sequence>
<keyword evidence="3" id="KW-1185">Reference proteome</keyword>
<feature type="signal peptide" evidence="1">
    <location>
        <begin position="1"/>
        <end position="21"/>
    </location>
</feature>
<evidence type="ECO:0000256" key="1">
    <source>
        <dbReference type="SAM" id="SignalP"/>
    </source>
</evidence>
<name>A0AAV2RE86_MEGNR</name>
<proteinExistence type="predicted"/>
<keyword evidence="1" id="KW-0732">Signal</keyword>
<feature type="chain" id="PRO_5043842115" evidence="1">
    <location>
        <begin position="22"/>
        <end position="226"/>
    </location>
</feature>
<comment type="caution">
    <text evidence="2">The sequence shown here is derived from an EMBL/GenBank/DDBJ whole genome shotgun (WGS) entry which is preliminary data.</text>
</comment>
<dbReference type="Proteomes" id="UP001497623">
    <property type="component" value="Unassembled WGS sequence"/>
</dbReference>